<evidence type="ECO:0000313" key="2">
    <source>
        <dbReference type="Proteomes" id="UP000053766"/>
    </source>
</evidence>
<dbReference type="Gene3D" id="3.40.720.10">
    <property type="entry name" value="Alkaline Phosphatase, subunit A"/>
    <property type="match status" value="1"/>
</dbReference>
<dbReference type="STRING" id="29172.A0A0D8Y1W6"/>
<evidence type="ECO:0000313" key="1">
    <source>
        <dbReference type="EMBL" id="KJH50162.1"/>
    </source>
</evidence>
<dbReference type="Pfam" id="PF01663">
    <property type="entry name" value="Phosphodiest"/>
    <property type="match status" value="1"/>
</dbReference>
<name>A0A0D8Y1W6_DICVI</name>
<dbReference type="InterPro" id="IPR017850">
    <property type="entry name" value="Alkaline_phosphatase_core_sf"/>
</dbReference>
<dbReference type="EMBL" id="KN716213">
    <property type="protein sequence ID" value="KJH50162.1"/>
    <property type="molecule type" value="Genomic_DNA"/>
</dbReference>
<accession>A0A0D8Y1W6</accession>
<dbReference type="InterPro" id="IPR002591">
    <property type="entry name" value="Phosphodiest/P_Trfase"/>
</dbReference>
<reference evidence="1 2" key="1">
    <citation type="submission" date="2013-11" db="EMBL/GenBank/DDBJ databases">
        <title>Draft genome of the bovine lungworm Dictyocaulus viviparus.</title>
        <authorList>
            <person name="Mitreva M."/>
        </authorList>
    </citation>
    <scope>NUCLEOTIDE SEQUENCE [LARGE SCALE GENOMIC DNA]</scope>
    <source>
        <strain evidence="1 2">HannoverDv2000</strain>
    </source>
</reference>
<dbReference type="PANTHER" id="PTHR10151:SF114">
    <property type="entry name" value="ECTONUCLEOTIDE PYROPHOSPHATASE_PHOSPHODIESTERASE C27A7.3"/>
    <property type="match status" value="1"/>
</dbReference>
<dbReference type="SUPFAM" id="SSF53649">
    <property type="entry name" value="Alkaline phosphatase-like"/>
    <property type="match status" value="1"/>
</dbReference>
<organism evidence="1 2">
    <name type="scientific">Dictyocaulus viviparus</name>
    <name type="common">Bovine lungworm</name>
    <dbReference type="NCBI Taxonomy" id="29172"/>
    <lineage>
        <taxon>Eukaryota</taxon>
        <taxon>Metazoa</taxon>
        <taxon>Ecdysozoa</taxon>
        <taxon>Nematoda</taxon>
        <taxon>Chromadorea</taxon>
        <taxon>Rhabditida</taxon>
        <taxon>Rhabditina</taxon>
        <taxon>Rhabditomorpha</taxon>
        <taxon>Strongyloidea</taxon>
        <taxon>Metastrongylidae</taxon>
        <taxon>Dictyocaulus</taxon>
    </lineage>
</organism>
<gene>
    <name evidence="1" type="ORF">DICVIV_03670</name>
</gene>
<dbReference type="Proteomes" id="UP000053766">
    <property type="component" value="Unassembled WGS sequence"/>
</dbReference>
<sequence length="176" mass="19638">MQSVVPCFPGSSHENQMAIASGLFPGSQKAESCLRTAQSNTSSDCFEPIWSIYKRQAGGITALHSWPADSNIKAAYDQSDSYLGYRPDYFINGSLSLQSQLDMVLQWLGKSESLRPGLILVNYDGLRKIALKRYNQSEIRSELIEIDRSLDSFFLQLYRNDILGCVNIAIVSDQGE</sequence>
<dbReference type="AlphaFoldDB" id="A0A0D8Y1W6"/>
<dbReference type="PANTHER" id="PTHR10151">
    <property type="entry name" value="ECTONUCLEOTIDE PYROPHOSPHATASE/PHOSPHODIESTERASE"/>
    <property type="match status" value="1"/>
</dbReference>
<dbReference type="OrthoDB" id="5835412at2759"/>
<proteinExistence type="predicted"/>
<keyword evidence="2" id="KW-1185">Reference proteome</keyword>
<protein>
    <submittedName>
        <fullName evidence="1">Uncharacterized protein</fullName>
    </submittedName>
</protein>
<reference evidence="2" key="2">
    <citation type="journal article" date="2016" name="Sci. Rep.">
        <title>Dictyocaulus viviparus genome, variome and transcriptome elucidate lungworm biology and support future intervention.</title>
        <authorList>
            <person name="McNulty S.N."/>
            <person name="Strube C."/>
            <person name="Rosa B.A."/>
            <person name="Martin J.C."/>
            <person name="Tyagi R."/>
            <person name="Choi Y.J."/>
            <person name="Wang Q."/>
            <person name="Hallsworth Pepin K."/>
            <person name="Zhang X."/>
            <person name="Ozersky P."/>
            <person name="Wilson R.K."/>
            <person name="Sternberg P.W."/>
            <person name="Gasser R.B."/>
            <person name="Mitreva M."/>
        </authorList>
    </citation>
    <scope>NUCLEOTIDE SEQUENCE [LARGE SCALE GENOMIC DNA]</scope>
    <source>
        <strain evidence="2">HannoverDv2000</strain>
    </source>
</reference>